<comment type="caution">
    <text evidence="2">The sequence shown here is derived from an EMBL/GenBank/DDBJ whole genome shotgun (WGS) entry which is preliminary data.</text>
</comment>
<dbReference type="InterPro" id="IPR012337">
    <property type="entry name" value="RNaseH-like_sf"/>
</dbReference>
<gene>
    <name evidence="2" type="ORF">PR048_022250</name>
</gene>
<dbReference type="PANTHER" id="PTHR46289">
    <property type="entry name" value="52 KDA REPRESSOR OF THE INHIBITOR OF THE PROTEIN KINASE-LIKE PROTEIN-RELATED"/>
    <property type="match status" value="1"/>
</dbReference>
<keyword evidence="3" id="KW-1185">Reference proteome</keyword>
<accession>A0ABQ9H0R4</accession>
<sequence length="301" mass="34245">MLDPIVSALEYLNDLPGDHSKKASVILNNICTASLLTALAITSKLLGLTCNLSKYLQKENLDLFSAVNQVSEIKAVIQKLRNNAENEFNELFVGVQQMSSCLHVNNKVPRITGTQRHRPNPQFSTDPESYYRTTAYITCIDDISSLTVRLLINHETISSLHFVFCAYCDVPFEKIRNVFDFYKEDLKDTYEDAFKGEWDIWKQKWNGIEEKPTCAIDSLAKCDRHLFPNVYILLKILAVLPVSTASAERSFSNMILIKSYLRSTISENRLKDLCLSIESWLSKEVIVNFLTTSLTQELQGV</sequence>
<dbReference type="EMBL" id="JARBHB010000008">
    <property type="protein sequence ID" value="KAJ8877793.1"/>
    <property type="molecule type" value="Genomic_DNA"/>
</dbReference>
<name>A0ABQ9H0R4_9NEOP</name>
<dbReference type="Proteomes" id="UP001159363">
    <property type="component" value="Chromosome 7"/>
</dbReference>
<evidence type="ECO:0000259" key="1">
    <source>
        <dbReference type="Pfam" id="PF05699"/>
    </source>
</evidence>
<proteinExistence type="predicted"/>
<feature type="domain" description="HAT C-terminal dimerisation" evidence="1">
    <location>
        <begin position="197"/>
        <end position="281"/>
    </location>
</feature>
<evidence type="ECO:0000313" key="2">
    <source>
        <dbReference type="EMBL" id="KAJ8877793.1"/>
    </source>
</evidence>
<dbReference type="InterPro" id="IPR052958">
    <property type="entry name" value="IFN-induced_PKR_regulator"/>
</dbReference>
<dbReference type="SUPFAM" id="SSF53098">
    <property type="entry name" value="Ribonuclease H-like"/>
    <property type="match status" value="1"/>
</dbReference>
<protein>
    <recommendedName>
        <fullName evidence="1">HAT C-terminal dimerisation domain-containing protein</fullName>
    </recommendedName>
</protein>
<evidence type="ECO:0000313" key="3">
    <source>
        <dbReference type="Proteomes" id="UP001159363"/>
    </source>
</evidence>
<dbReference type="Pfam" id="PF05699">
    <property type="entry name" value="Dimer_Tnp_hAT"/>
    <property type="match status" value="1"/>
</dbReference>
<reference evidence="2 3" key="1">
    <citation type="submission" date="2023-02" db="EMBL/GenBank/DDBJ databases">
        <title>LHISI_Scaffold_Assembly.</title>
        <authorList>
            <person name="Stuart O.P."/>
            <person name="Cleave R."/>
            <person name="Magrath M.J.L."/>
            <person name="Mikheyev A.S."/>
        </authorList>
    </citation>
    <scope>NUCLEOTIDE SEQUENCE [LARGE SCALE GENOMIC DNA]</scope>
    <source>
        <strain evidence="2">Daus_M_001</strain>
        <tissue evidence="2">Leg muscle</tissue>
    </source>
</reference>
<dbReference type="InterPro" id="IPR008906">
    <property type="entry name" value="HATC_C_dom"/>
</dbReference>
<organism evidence="2 3">
    <name type="scientific">Dryococelus australis</name>
    <dbReference type="NCBI Taxonomy" id="614101"/>
    <lineage>
        <taxon>Eukaryota</taxon>
        <taxon>Metazoa</taxon>
        <taxon>Ecdysozoa</taxon>
        <taxon>Arthropoda</taxon>
        <taxon>Hexapoda</taxon>
        <taxon>Insecta</taxon>
        <taxon>Pterygota</taxon>
        <taxon>Neoptera</taxon>
        <taxon>Polyneoptera</taxon>
        <taxon>Phasmatodea</taxon>
        <taxon>Verophasmatodea</taxon>
        <taxon>Anareolatae</taxon>
        <taxon>Phasmatidae</taxon>
        <taxon>Eurycanthinae</taxon>
        <taxon>Dryococelus</taxon>
    </lineage>
</organism>
<dbReference type="PANTHER" id="PTHR46289:SF14">
    <property type="entry name" value="DUF4371 DOMAIN-CONTAINING PROTEIN"/>
    <property type="match status" value="1"/>
</dbReference>